<dbReference type="Pfam" id="PF26061">
    <property type="entry name" value="DUF8021"/>
    <property type="match status" value="1"/>
</dbReference>
<gene>
    <name evidence="3" type="ORF">NEMBOFW57_004777</name>
</gene>
<proteinExistence type="predicted"/>
<feature type="domain" description="DUF8021" evidence="2">
    <location>
        <begin position="151"/>
        <end position="253"/>
    </location>
</feature>
<dbReference type="AlphaFoldDB" id="A0AAD4EW39"/>
<evidence type="ECO:0000259" key="2">
    <source>
        <dbReference type="Pfam" id="PF26061"/>
    </source>
</evidence>
<dbReference type="EMBL" id="JAHCVI010000002">
    <property type="protein sequence ID" value="KAG7288426.1"/>
    <property type="molecule type" value="Genomic_DNA"/>
</dbReference>
<dbReference type="Proteomes" id="UP001197093">
    <property type="component" value="Unassembled WGS sequence"/>
</dbReference>
<evidence type="ECO:0000256" key="1">
    <source>
        <dbReference type="SAM" id="SignalP"/>
    </source>
</evidence>
<sequence length="401" mass="42505">MHSLVLLTVGAFGPLLATAADCTREFLKTSADSLVAAQKAGDPALLQPVSSGLVYNENFAAATFKSGILATPLKIDHSRHSLDTTQCATYTELISATGSKPYVLGTQMYFKDGAVSRIETLVTTTGDWLFNATGTLNWASKEDWGTIPEGKRDSRAVIQAAADAYCDIFSDKSVKVPWGYPCSRLEGGSYTGNGGPNDKCDVGIPSGVALVDRHYVIDETVGAVSVFLSFSGIPDSHEFRVENGKLRFVHTLTVMSARGNGKGKATTLPTCSAEAGKICFATDKSTTNAVALGEVITECPLPNGAANYTVPGTNLKFRRMCETDYPSGDMGKFPVLSMPDCIHLCAQLNLYPASAEGRCLGVSWVYADGPQGTGISFCYPKSSVAKSQARVATESAVLILE</sequence>
<protein>
    <recommendedName>
        <fullName evidence="2">DUF8021 domain-containing protein</fullName>
    </recommendedName>
</protein>
<evidence type="ECO:0000313" key="3">
    <source>
        <dbReference type="EMBL" id="KAG7288426.1"/>
    </source>
</evidence>
<evidence type="ECO:0000313" key="4">
    <source>
        <dbReference type="Proteomes" id="UP001197093"/>
    </source>
</evidence>
<reference evidence="3" key="1">
    <citation type="submission" date="2023-02" db="EMBL/GenBank/DDBJ databases">
        <authorList>
            <person name="Palmer J.M."/>
        </authorList>
    </citation>
    <scope>NUCLEOTIDE SEQUENCE</scope>
    <source>
        <strain evidence="3">FW57</strain>
    </source>
</reference>
<organism evidence="3 4">
    <name type="scientific">Staphylotrichum longicolle</name>
    <dbReference type="NCBI Taxonomy" id="669026"/>
    <lineage>
        <taxon>Eukaryota</taxon>
        <taxon>Fungi</taxon>
        <taxon>Dikarya</taxon>
        <taxon>Ascomycota</taxon>
        <taxon>Pezizomycotina</taxon>
        <taxon>Sordariomycetes</taxon>
        <taxon>Sordariomycetidae</taxon>
        <taxon>Sordariales</taxon>
        <taxon>Chaetomiaceae</taxon>
        <taxon>Staphylotrichum</taxon>
    </lineage>
</organism>
<keyword evidence="1" id="KW-0732">Signal</keyword>
<name>A0AAD4EW39_9PEZI</name>
<keyword evidence="4" id="KW-1185">Reference proteome</keyword>
<comment type="caution">
    <text evidence="3">The sequence shown here is derived from an EMBL/GenBank/DDBJ whole genome shotgun (WGS) entry which is preliminary data.</text>
</comment>
<dbReference type="InterPro" id="IPR058334">
    <property type="entry name" value="DUF8021"/>
</dbReference>
<feature type="chain" id="PRO_5041995598" description="DUF8021 domain-containing protein" evidence="1">
    <location>
        <begin position="20"/>
        <end position="401"/>
    </location>
</feature>
<accession>A0AAD4EW39</accession>
<feature type="signal peptide" evidence="1">
    <location>
        <begin position="1"/>
        <end position="19"/>
    </location>
</feature>